<dbReference type="Proteomes" id="UP000244773">
    <property type="component" value="Segment"/>
</dbReference>
<reference evidence="1" key="1">
    <citation type="journal article" date="2018" name="Virology">
        <title>A giant virus infecting green algae encodes key fermentation genes.</title>
        <authorList>
            <person name="Schvarcz C.R."/>
            <person name="Steward G.F."/>
        </authorList>
    </citation>
    <scope>NUCLEOTIDE SEQUENCE [LARGE SCALE GENOMIC DNA]</scope>
</reference>
<gene>
    <name evidence="1" type="ORF">TetV_302</name>
</gene>
<organism evidence="1">
    <name type="scientific">Tetraselmis virus 1</name>
    <dbReference type="NCBI Taxonomy" id="2060617"/>
    <lineage>
        <taxon>Viruses</taxon>
        <taxon>Varidnaviria</taxon>
        <taxon>Bamfordvirae</taxon>
        <taxon>Nucleocytoviricota</taxon>
        <taxon>Megaviricetes</taxon>
        <taxon>Imitervirales</taxon>
        <taxon>Allomimiviridae</taxon>
        <taxon>Oceanusvirus</taxon>
        <taxon>Oceanusvirus kaneohense</taxon>
    </lineage>
</organism>
<evidence type="ECO:0000313" key="1">
    <source>
        <dbReference type="EMBL" id="AUF82394.1"/>
    </source>
</evidence>
<keyword evidence="2" id="KW-1185">Reference proteome</keyword>
<accession>A0A2P0VNA9</accession>
<name>A0A2P0VNA9_9VIRU</name>
<proteinExistence type="predicted"/>
<dbReference type="EMBL" id="KY322437">
    <property type="protein sequence ID" value="AUF82394.1"/>
    <property type="molecule type" value="Genomic_DNA"/>
</dbReference>
<sequence>MYKLPPVMIIFLAVWIMIKNLLPPGYEVHKNLQEGKKDKVYVDRDYRYVDVCDLEGCDHIRTKNSDKSKHLRIKFTLLEDAIIHVLYDARGKKTAHWLKHCGWVLTDKIVTTTDKPFKVYSKTFKSGEVVLGCNEDERTGAKSMYTVLIQPISVNPEPEPEPEPEQPWVPYDFPDTKELGAKIGGGWRMIMSQEGSKASIWELDKVKQYIKKGISKYDDASDCLLWKPRFHKVKNKWSRWQGNPSQTVWKQFPKSSLKSGVTMKMKFLSRKDETIPNANYEDEWYNGEESNNNLRNVAGTGDFRIGLLQTDGKDNPGKWHGYQVRIFPYLHKDAKEYIGANDRSNCSYWYRNEEGGDECLMDDYSQEKNRDGFTKLKHDGRLKFGMGPHSPFDEFIDVEVTLKMKKDNVIESSVKVHKDSVVLDSYKHETKDFGDDFKHVDAVCWSFNNMRPYVDIQMKCEGW</sequence>
<protein>
    <submittedName>
        <fullName evidence="1">Uncharacterized protein</fullName>
    </submittedName>
</protein>
<evidence type="ECO:0000313" key="2">
    <source>
        <dbReference type="Proteomes" id="UP000244773"/>
    </source>
</evidence>